<protein>
    <submittedName>
        <fullName evidence="2">Uncharacterized protein</fullName>
    </submittedName>
</protein>
<evidence type="ECO:0000313" key="2">
    <source>
        <dbReference type="EMBL" id="RGE71686.1"/>
    </source>
</evidence>
<proteinExistence type="predicted"/>
<evidence type="ECO:0000256" key="1">
    <source>
        <dbReference type="SAM" id="Phobius"/>
    </source>
</evidence>
<dbReference type="EMBL" id="QVLU01000009">
    <property type="protein sequence ID" value="RGE71686.1"/>
    <property type="molecule type" value="Genomic_DNA"/>
</dbReference>
<sequence length="226" mass="25055">MMITEKKDSKSKRKIIIICAVAIGILATVNIVLLILLLQSGGGPGRHGAVNVGITENPAVLSSRLEESKKPDSILQNVLEQFRSIREEKEKQAAKSKKPAEVTITDKINVEKGAAPDVTLPRCYFIFEVTNNSADRTIVEIQGSVHMSNSAGQEFLTLPCDLTDISVGPDETSVEEGIYLDIYEDLNETRFLYSTDYDDLIFEYKTNTIIYSDGGQSLPNEDWLRP</sequence>
<dbReference type="RefSeq" id="WP_021635141.1">
    <property type="nucleotide sequence ID" value="NZ_CANNOQ010000001.1"/>
</dbReference>
<keyword evidence="1" id="KW-1133">Transmembrane helix</keyword>
<name>A0A3E3IX81_9FIRM</name>
<organism evidence="2 3">
    <name type="scientific">Eisenbergiella massiliensis</name>
    <dbReference type="NCBI Taxonomy" id="1720294"/>
    <lineage>
        <taxon>Bacteria</taxon>
        <taxon>Bacillati</taxon>
        <taxon>Bacillota</taxon>
        <taxon>Clostridia</taxon>
        <taxon>Lachnospirales</taxon>
        <taxon>Lachnospiraceae</taxon>
        <taxon>Eisenbergiella</taxon>
    </lineage>
</organism>
<comment type="caution">
    <text evidence="2">The sequence shown here is derived from an EMBL/GenBank/DDBJ whole genome shotgun (WGS) entry which is preliminary data.</text>
</comment>
<dbReference type="AlphaFoldDB" id="A0A3E3IX81"/>
<gene>
    <name evidence="2" type="ORF">DWY69_11625</name>
</gene>
<keyword evidence="1" id="KW-0472">Membrane</keyword>
<reference evidence="2 3" key="1">
    <citation type="submission" date="2018-08" db="EMBL/GenBank/DDBJ databases">
        <title>A genome reference for cultivated species of the human gut microbiota.</title>
        <authorList>
            <person name="Zou Y."/>
            <person name="Xue W."/>
            <person name="Luo G."/>
        </authorList>
    </citation>
    <scope>NUCLEOTIDE SEQUENCE [LARGE SCALE GENOMIC DNA]</scope>
    <source>
        <strain evidence="2 3">AF26-4BH</strain>
    </source>
</reference>
<accession>A0A3E3IX81</accession>
<dbReference type="Proteomes" id="UP000261166">
    <property type="component" value="Unassembled WGS sequence"/>
</dbReference>
<feature type="transmembrane region" description="Helical" evidence="1">
    <location>
        <begin position="15"/>
        <end position="38"/>
    </location>
</feature>
<evidence type="ECO:0000313" key="3">
    <source>
        <dbReference type="Proteomes" id="UP000261166"/>
    </source>
</evidence>
<keyword evidence="1" id="KW-0812">Transmembrane</keyword>